<dbReference type="Gene3D" id="3.30.70.340">
    <property type="entry name" value="Metallocarboxypeptidase-like"/>
    <property type="match status" value="1"/>
</dbReference>
<dbReference type="Proteomes" id="UP001652626">
    <property type="component" value="Chromosome 22"/>
</dbReference>
<keyword evidence="14" id="KW-1185">Reference proteome</keyword>
<keyword evidence="7" id="KW-0378">Hydrolase</keyword>
<evidence type="ECO:0000256" key="1">
    <source>
        <dbReference type="ARBA" id="ARBA00001947"/>
    </source>
</evidence>
<evidence type="ECO:0000256" key="11">
    <source>
        <dbReference type="PROSITE-ProRule" id="PRU01379"/>
    </source>
</evidence>
<evidence type="ECO:0000256" key="10">
    <source>
        <dbReference type="ARBA" id="ARBA00023157"/>
    </source>
</evidence>
<dbReference type="SUPFAM" id="SSF54897">
    <property type="entry name" value="Protease propeptides/inhibitors"/>
    <property type="match status" value="1"/>
</dbReference>
<protein>
    <submittedName>
        <fullName evidence="15">Carboxypeptidase B-like</fullName>
    </submittedName>
</protein>
<evidence type="ECO:0000313" key="14">
    <source>
        <dbReference type="Proteomes" id="UP001652626"/>
    </source>
</evidence>
<dbReference type="GO" id="GO:0004181">
    <property type="term" value="F:metallocarboxypeptidase activity"/>
    <property type="evidence" value="ECO:0007669"/>
    <property type="project" value="InterPro"/>
</dbReference>
<comment type="similarity">
    <text evidence="2 11">Belongs to the peptidase M14 family.</text>
</comment>
<feature type="signal peptide" evidence="12">
    <location>
        <begin position="1"/>
        <end position="18"/>
    </location>
</feature>
<dbReference type="PANTHER" id="PTHR11705:SF91">
    <property type="entry name" value="FI01817P-RELATED"/>
    <property type="match status" value="1"/>
</dbReference>
<dbReference type="SMART" id="SM00631">
    <property type="entry name" value="Zn_pept"/>
    <property type="match status" value="1"/>
</dbReference>
<dbReference type="GO" id="GO:0005615">
    <property type="term" value="C:extracellular space"/>
    <property type="evidence" value="ECO:0007669"/>
    <property type="project" value="TreeGrafter"/>
</dbReference>
<evidence type="ECO:0000256" key="6">
    <source>
        <dbReference type="ARBA" id="ARBA00022729"/>
    </source>
</evidence>
<sequence>MFSTFIYIIIITVSSGLCKNELYKGYRIYKIDLLNIKQEDKFNLLKSDLIDFWRKPSHKYNVSGQAMVPPSHFEWFEEKLGENNITRDIIIDDVFEYLHEIFLNEEGTEANFDYNNYHRYDKIISYLKSIEEAYSNSSEISIQLVEAGRTDEDRPLVYLTVTAKSSLKTQKPLVIIEAGINPREWITVPSAINIIDKIVQEDQKNFLQNLQWIIIPVLNPDGYEYTHTNLRLWTKSRSTRSSLGPICPGVNINRNFDIDWLFSDTSSSPCSHLYGGVEAFSEPETKMIKNLIEKYGRTIQLYISLQNNGRFISYPWQYERAASGMFRQHHLLGLEMTSAMGDDYVLDIGSETLGDRASGTSTDYAMDNGVLYTFNVNIEKQGASGVIIPGNEIKPIAENVWNAVAIAAKSIMKRSANTNS</sequence>
<keyword evidence="3" id="KW-0121">Carboxypeptidase</keyword>
<feature type="chain" id="PRO_5045389137" evidence="12">
    <location>
        <begin position="19"/>
        <end position="420"/>
    </location>
</feature>
<dbReference type="OrthoDB" id="3626597at2759"/>
<evidence type="ECO:0000256" key="2">
    <source>
        <dbReference type="ARBA" id="ARBA00005988"/>
    </source>
</evidence>
<keyword evidence="6 12" id="KW-0732">Signal</keyword>
<reference evidence="15" key="1">
    <citation type="submission" date="2025-08" db="UniProtKB">
        <authorList>
            <consortium name="RefSeq"/>
        </authorList>
    </citation>
    <scope>IDENTIFICATION</scope>
    <source>
        <tissue evidence="15">Whole body</tissue>
    </source>
</reference>
<evidence type="ECO:0000256" key="9">
    <source>
        <dbReference type="ARBA" id="ARBA00023049"/>
    </source>
</evidence>
<dbReference type="Pfam" id="PF02244">
    <property type="entry name" value="Propep_M14"/>
    <property type="match status" value="1"/>
</dbReference>
<evidence type="ECO:0000256" key="3">
    <source>
        <dbReference type="ARBA" id="ARBA00022645"/>
    </source>
</evidence>
<dbReference type="RefSeq" id="XP_026496112.2">
    <property type="nucleotide sequence ID" value="XM_026640327.2"/>
</dbReference>
<evidence type="ECO:0000256" key="8">
    <source>
        <dbReference type="ARBA" id="ARBA00022833"/>
    </source>
</evidence>
<organism evidence="14 15">
    <name type="scientific">Vanessa tameamea</name>
    <name type="common">Kamehameha butterfly</name>
    <dbReference type="NCBI Taxonomy" id="334116"/>
    <lineage>
        <taxon>Eukaryota</taxon>
        <taxon>Metazoa</taxon>
        <taxon>Ecdysozoa</taxon>
        <taxon>Arthropoda</taxon>
        <taxon>Hexapoda</taxon>
        <taxon>Insecta</taxon>
        <taxon>Pterygota</taxon>
        <taxon>Neoptera</taxon>
        <taxon>Endopterygota</taxon>
        <taxon>Lepidoptera</taxon>
        <taxon>Glossata</taxon>
        <taxon>Ditrysia</taxon>
        <taxon>Papilionoidea</taxon>
        <taxon>Nymphalidae</taxon>
        <taxon>Nymphalinae</taxon>
        <taxon>Vanessa</taxon>
    </lineage>
</organism>
<keyword evidence="8" id="KW-0862">Zinc</keyword>
<gene>
    <name evidence="15" type="primary">LOC113400678</name>
</gene>
<keyword evidence="10" id="KW-1015">Disulfide bond</keyword>
<dbReference type="InterPro" id="IPR000834">
    <property type="entry name" value="Peptidase_M14"/>
</dbReference>
<dbReference type="SUPFAM" id="SSF53187">
    <property type="entry name" value="Zn-dependent exopeptidases"/>
    <property type="match status" value="1"/>
</dbReference>
<evidence type="ECO:0000256" key="7">
    <source>
        <dbReference type="ARBA" id="ARBA00022801"/>
    </source>
</evidence>
<evidence type="ECO:0000256" key="5">
    <source>
        <dbReference type="ARBA" id="ARBA00022723"/>
    </source>
</evidence>
<evidence type="ECO:0000256" key="12">
    <source>
        <dbReference type="SAM" id="SignalP"/>
    </source>
</evidence>
<comment type="caution">
    <text evidence="11">Lacks conserved residue(s) required for the propagation of feature annotation.</text>
</comment>
<keyword evidence="4" id="KW-0645">Protease</keyword>
<dbReference type="InterPro" id="IPR003146">
    <property type="entry name" value="M14A_act_pep"/>
</dbReference>
<evidence type="ECO:0000259" key="13">
    <source>
        <dbReference type="PROSITE" id="PS52035"/>
    </source>
</evidence>
<dbReference type="PROSITE" id="PS52035">
    <property type="entry name" value="PEPTIDASE_M14"/>
    <property type="match status" value="1"/>
</dbReference>
<dbReference type="PRINTS" id="PR00765">
    <property type="entry name" value="CRBOXYPTASEA"/>
</dbReference>
<dbReference type="GO" id="GO:0006508">
    <property type="term" value="P:proteolysis"/>
    <property type="evidence" value="ECO:0007669"/>
    <property type="project" value="UniProtKB-KW"/>
</dbReference>
<dbReference type="InterPro" id="IPR036990">
    <property type="entry name" value="M14A-like_propep"/>
</dbReference>
<evidence type="ECO:0000313" key="15">
    <source>
        <dbReference type="RefSeq" id="XP_026496112.2"/>
    </source>
</evidence>
<dbReference type="GO" id="GO:0008270">
    <property type="term" value="F:zinc ion binding"/>
    <property type="evidence" value="ECO:0007669"/>
    <property type="project" value="InterPro"/>
</dbReference>
<dbReference type="Gene3D" id="3.40.630.10">
    <property type="entry name" value="Zn peptidases"/>
    <property type="match status" value="1"/>
</dbReference>
<dbReference type="OMA" id="GMFRQHH"/>
<dbReference type="GeneID" id="113400678"/>
<keyword evidence="5" id="KW-0479">Metal-binding</keyword>
<comment type="cofactor">
    <cofactor evidence="1">
        <name>Zn(2+)</name>
        <dbReference type="ChEBI" id="CHEBI:29105"/>
    </cofactor>
</comment>
<keyword evidence="9" id="KW-0482">Metalloprotease</keyword>
<evidence type="ECO:0000256" key="4">
    <source>
        <dbReference type="ARBA" id="ARBA00022670"/>
    </source>
</evidence>
<accession>A0A8B8IIE5</accession>
<proteinExistence type="inferred from homology"/>
<dbReference type="Pfam" id="PF00246">
    <property type="entry name" value="Peptidase_M14"/>
    <property type="match status" value="1"/>
</dbReference>
<dbReference type="PANTHER" id="PTHR11705">
    <property type="entry name" value="PROTEASE FAMILY M14 CARBOXYPEPTIDASE A,B"/>
    <property type="match status" value="1"/>
</dbReference>
<name>A0A8B8IIE5_VANTA</name>
<dbReference type="AlphaFoldDB" id="A0A8B8IIE5"/>
<feature type="domain" description="Peptidase M14" evidence="13">
    <location>
        <begin position="116"/>
        <end position="411"/>
    </location>
</feature>